<dbReference type="EMBL" id="ADLV01000020">
    <property type="protein sequence ID" value="EGK01689.1"/>
    <property type="molecule type" value="Genomic_DNA"/>
</dbReference>
<proteinExistence type="predicted"/>
<evidence type="ECO:0000256" key="1">
    <source>
        <dbReference type="SAM" id="Phobius"/>
    </source>
</evidence>
<keyword evidence="1" id="KW-0812">Transmembrane</keyword>
<comment type="caution">
    <text evidence="2">The sequence shown here is derived from an EMBL/GenBank/DDBJ whole genome shotgun (WGS) entry which is preliminary data.</text>
</comment>
<accession>F5IXM0</accession>
<keyword evidence="1" id="KW-1133">Transmembrane helix</keyword>
<keyword evidence="1" id="KW-0472">Membrane</keyword>
<evidence type="ECO:0000313" key="2">
    <source>
        <dbReference type="EMBL" id="EGK01689.1"/>
    </source>
</evidence>
<reference evidence="2 3" key="1">
    <citation type="submission" date="2011-04" db="EMBL/GenBank/DDBJ databases">
        <title>The Genome Sequence of Dysgonomonas gadei ATCC BAA-286.</title>
        <authorList>
            <consortium name="The Broad Institute Genome Sequencing Platform"/>
            <person name="Earl A."/>
            <person name="Ward D."/>
            <person name="Feldgarden M."/>
            <person name="Gevers D."/>
            <person name="Pudlo N."/>
            <person name="Martens E."/>
            <person name="Allen-Vercoe E."/>
            <person name="Young S.K."/>
            <person name="Zeng Q."/>
            <person name="Gargeya S."/>
            <person name="Fitzgerald M."/>
            <person name="Haas B."/>
            <person name="Abouelleil A."/>
            <person name="Alvarado L."/>
            <person name="Arachchi H.M."/>
            <person name="Berlin A."/>
            <person name="Brown A."/>
            <person name="Chapman S.B."/>
            <person name="Chen Z."/>
            <person name="Dunbar C."/>
            <person name="Freedman E."/>
            <person name="Gearin G."/>
            <person name="Gellesch M."/>
            <person name="Goldberg J."/>
            <person name="Griggs A."/>
            <person name="Gujja S."/>
            <person name="Heiman D."/>
            <person name="Howarth C."/>
            <person name="Larson L."/>
            <person name="Lui A."/>
            <person name="MacDonald P.J.P."/>
            <person name="Mehta T."/>
            <person name="Montmayeur A."/>
            <person name="Murphy C."/>
            <person name="Neiman D."/>
            <person name="Pearson M."/>
            <person name="Priest M."/>
            <person name="Roberts A."/>
            <person name="Saif S."/>
            <person name="Shea T."/>
            <person name="Shenoy N."/>
            <person name="Sisk P."/>
            <person name="Stolte C."/>
            <person name="Sykes S."/>
            <person name="Yandava C."/>
            <person name="Wortman J."/>
            <person name="Nusbaum C."/>
            <person name="Birren B."/>
        </authorList>
    </citation>
    <scope>NUCLEOTIDE SEQUENCE [LARGE SCALE GENOMIC DNA]</scope>
    <source>
        <strain evidence="2 3">ATCC BAA-286</strain>
    </source>
</reference>
<evidence type="ECO:0000313" key="3">
    <source>
        <dbReference type="Proteomes" id="UP000004913"/>
    </source>
</evidence>
<dbReference type="AlphaFoldDB" id="F5IXM0"/>
<protein>
    <submittedName>
        <fullName evidence="2">Uncharacterized protein</fullName>
    </submittedName>
</protein>
<dbReference type="RefSeq" id="WP_006799353.1">
    <property type="nucleotide sequence ID" value="NZ_GL891982.1"/>
</dbReference>
<keyword evidence="3" id="KW-1185">Reference proteome</keyword>
<organism evidence="2 3">
    <name type="scientific">Dysgonomonas gadei ATCC BAA-286</name>
    <dbReference type="NCBI Taxonomy" id="742766"/>
    <lineage>
        <taxon>Bacteria</taxon>
        <taxon>Pseudomonadati</taxon>
        <taxon>Bacteroidota</taxon>
        <taxon>Bacteroidia</taxon>
        <taxon>Bacteroidales</taxon>
        <taxon>Dysgonomonadaceae</taxon>
        <taxon>Dysgonomonas</taxon>
    </lineage>
</organism>
<feature type="transmembrane region" description="Helical" evidence="1">
    <location>
        <begin position="12"/>
        <end position="34"/>
    </location>
</feature>
<sequence length="85" mass="9155">MQMIVVGYLNGYHGYSIPLLPVFTLLGAIGIGIIEVKSILEKAEDKAKFERVGTLASSIIKNRDDAAAVIAELGKYLKEDSDGKS</sequence>
<dbReference type="STRING" id="742766.HMPREF9455_01837"/>
<gene>
    <name evidence="2" type="ORF">HMPREF9455_01837</name>
</gene>
<dbReference type="eggNOG" id="ENOG5032R2R">
    <property type="taxonomic scope" value="Bacteria"/>
</dbReference>
<dbReference type="Proteomes" id="UP000004913">
    <property type="component" value="Unassembled WGS sequence"/>
</dbReference>
<name>F5IXM0_9BACT</name>
<dbReference type="HOGENOM" id="CLU_2507374_0_0_10"/>